<reference evidence="1 2" key="1">
    <citation type="journal article" date="2011" name="J. Bacteriol.">
        <title>Genome sequence of the repetitive-sequence-rich Mycoplasma fermentans strain M64.</title>
        <authorList>
            <person name="Shu H.W."/>
            <person name="Liu T.T."/>
            <person name="Chang H.Y."/>
            <person name="Liu Y.M."/>
            <person name="Wu K.M."/>
            <person name="Shu H.Y."/>
            <person name="Tsai S.F."/>
            <person name="Hsiao K.J."/>
            <person name="Hu W.S."/>
            <person name="Ng W.V."/>
        </authorList>
    </citation>
    <scope>NUCLEOTIDE SEQUENCE [LARGE SCALE GENOMIC DNA]</scope>
    <source>
        <strain evidence="1 2">M64</strain>
    </source>
</reference>
<dbReference type="Proteomes" id="UP000007473">
    <property type="component" value="Chromosome"/>
</dbReference>
<gene>
    <name evidence="1" type="ordered locus">MfeM64YM_0260</name>
</gene>
<proteinExistence type="predicted"/>
<dbReference type="AlphaFoldDB" id="A0AB32XB01"/>
<sequence length="49" mass="6044">MASNFSFFNTKSLKNLFLYIFKYFLNKNNYKTIELEKYKYFSNLILNNI</sequence>
<dbReference type="EMBL" id="CP002458">
    <property type="protein sequence ID" value="ADV34265.1"/>
    <property type="molecule type" value="Genomic_DNA"/>
</dbReference>
<organism evidence="1 2">
    <name type="scientific">Mycoplasmopsis fermentans (strain M64)</name>
    <name type="common">Mycoplasma fermentans</name>
    <dbReference type="NCBI Taxonomy" id="943945"/>
    <lineage>
        <taxon>Bacteria</taxon>
        <taxon>Bacillati</taxon>
        <taxon>Mycoplasmatota</taxon>
        <taxon>Mycoplasmoidales</taxon>
        <taxon>Metamycoplasmataceae</taxon>
        <taxon>Mycoplasmopsis</taxon>
    </lineage>
</organism>
<protein>
    <submittedName>
        <fullName evidence="1">Uncharacterized protein</fullName>
    </submittedName>
</protein>
<name>A0AB32XB01_MYCFM</name>
<dbReference type="KEGG" id="mfm:MfeM64YM_0260"/>
<evidence type="ECO:0000313" key="1">
    <source>
        <dbReference type="EMBL" id="ADV34265.1"/>
    </source>
</evidence>
<accession>A0AB32XB01</accession>
<evidence type="ECO:0000313" key="2">
    <source>
        <dbReference type="Proteomes" id="UP000007473"/>
    </source>
</evidence>